<name>A0ABV2U3I8_9ACTN</name>
<evidence type="ECO:0000313" key="2">
    <source>
        <dbReference type="Proteomes" id="UP001550044"/>
    </source>
</evidence>
<protein>
    <submittedName>
        <fullName evidence="1">Uncharacterized protein</fullName>
    </submittedName>
</protein>
<gene>
    <name evidence="1" type="ORF">ABZV61_04425</name>
</gene>
<dbReference type="EMBL" id="JBEXIP010000002">
    <property type="protein sequence ID" value="MET8432046.1"/>
    <property type="molecule type" value="Genomic_DNA"/>
</dbReference>
<organism evidence="1 2">
    <name type="scientific">Streptomyces sp. 900116325</name>
    <dbReference type="NCBI Taxonomy" id="3154295"/>
    <lineage>
        <taxon>Bacteria</taxon>
        <taxon>Bacillati</taxon>
        <taxon>Actinomycetota</taxon>
        <taxon>Actinomycetes</taxon>
        <taxon>Kitasatosporales</taxon>
        <taxon>Streptomycetaceae</taxon>
        <taxon>Streptomyces</taxon>
    </lineage>
</organism>
<evidence type="ECO:0000313" key="1">
    <source>
        <dbReference type="EMBL" id="MET8432046.1"/>
    </source>
</evidence>
<dbReference type="RefSeq" id="WP_356708563.1">
    <property type="nucleotide sequence ID" value="NZ_JBEXIP010000002.1"/>
</dbReference>
<keyword evidence="2" id="KW-1185">Reference proteome</keyword>
<accession>A0ABV2U3I8</accession>
<sequence>MGTVVERAFRGEFETHLTVRPVDRTVSGPRLERWADQHGLKLTRIVLDRGAVRDQPMLTEQGRGTLAEQRAAARLRSAELRAAGFSVVRVKIEAAPWNEDIPRTADEADGLSPVCHFEHHIKLLLSGEQEVASARDVAERHSAHLSRNARRAALHGRHERFVTQRCRGVGRPEARARLDDLLGALVAAGLEVAEVEEEFVVHDDHPAVDAGWIDERTERPAVELGERRREVTA</sequence>
<comment type="caution">
    <text evidence="1">The sequence shown here is derived from an EMBL/GenBank/DDBJ whole genome shotgun (WGS) entry which is preliminary data.</text>
</comment>
<reference evidence="1 2" key="1">
    <citation type="submission" date="2024-06" db="EMBL/GenBank/DDBJ databases">
        <title>The Natural Products Discovery Center: Release of the First 8490 Sequenced Strains for Exploring Actinobacteria Biosynthetic Diversity.</title>
        <authorList>
            <person name="Kalkreuter E."/>
            <person name="Kautsar S.A."/>
            <person name="Yang D."/>
            <person name="Bader C.D."/>
            <person name="Teijaro C.N."/>
            <person name="Fluegel L."/>
            <person name="Davis C.M."/>
            <person name="Simpson J.R."/>
            <person name="Lauterbach L."/>
            <person name="Steele A.D."/>
            <person name="Gui C."/>
            <person name="Meng S."/>
            <person name="Li G."/>
            <person name="Viehrig K."/>
            <person name="Ye F."/>
            <person name="Su P."/>
            <person name="Kiefer A.F."/>
            <person name="Nichols A."/>
            <person name="Cepeda A.J."/>
            <person name="Yan W."/>
            <person name="Fan B."/>
            <person name="Jiang Y."/>
            <person name="Adhikari A."/>
            <person name="Zheng C.-J."/>
            <person name="Schuster L."/>
            <person name="Cowan T.M."/>
            <person name="Smanski M.J."/>
            <person name="Chevrette M.G."/>
            <person name="De Carvalho L.P.S."/>
            <person name="Shen B."/>
        </authorList>
    </citation>
    <scope>NUCLEOTIDE SEQUENCE [LARGE SCALE GENOMIC DNA]</scope>
    <source>
        <strain evidence="1 2">NPDC005137</strain>
    </source>
</reference>
<proteinExistence type="predicted"/>
<dbReference type="Proteomes" id="UP001550044">
    <property type="component" value="Unassembled WGS sequence"/>
</dbReference>